<protein>
    <submittedName>
        <fullName evidence="1">Uncharacterized protein</fullName>
    </submittedName>
</protein>
<organism evidence="1">
    <name type="scientific">Arundo donax</name>
    <name type="common">Giant reed</name>
    <name type="synonym">Donax arundinaceus</name>
    <dbReference type="NCBI Taxonomy" id="35708"/>
    <lineage>
        <taxon>Eukaryota</taxon>
        <taxon>Viridiplantae</taxon>
        <taxon>Streptophyta</taxon>
        <taxon>Embryophyta</taxon>
        <taxon>Tracheophyta</taxon>
        <taxon>Spermatophyta</taxon>
        <taxon>Magnoliopsida</taxon>
        <taxon>Liliopsida</taxon>
        <taxon>Poales</taxon>
        <taxon>Poaceae</taxon>
        <taxon>PACMAD clade</taxon>
        <taxon>Arundinoideae</taxon>
        <taxon>Arundineae</taxon>
        <taxon>Arundo</taxon>
    </lineage>
</organism>
<reference evidence="1" key="2">
    <citation type="journal article" date="2015" name="Data Brief">
        <title>Shoot transcriptome of the giant reed, Arundo donax.</title>
        <authorList>
            <person name="Barrero R.A."/>
            <person name="Guerrero F.D."/>
            <person name="Moolhuijzen P."/>
            <person name="Goolsby J.A."/>
            <person name="Tidwell J."/>
            <person name="Bellgard S.E."/>
            <person name="Bellgard M.I."/>
        </authorList>
    </citation>
    <scope>NUCLEOTIDE SEQUENCE</scope>
    <source>
        <tissue evidence="1">Shoot tissue taken approximately 20 cm above the soil surface</tissue>
    </source>
</reference>
<dbReference type="EMBL" id="GBRH01159952">
    <property type="protein sequence ID" value="JAE37944.1"/>
    <property type="molecule type" value="Transcribed_RNA"/>
</dbReference>
<sequence length="24" mass="2862">MEDMVQLQRTHSEPGKILAIHWKN</sequence>
<name>A0A0A9HQ27_ARUDO</name>
<accession>A0A0A9HQ27</accession>
<proteinExistence type="predicted"/>
<evidence type="ECO:0000313" key="1">
    <source>
        <dbReference type="EMBL" id="JAE37944.1"/>
    </source>
</evidence>
<reference evidence="1" key="1">
    <citation type="submission" date="2014-09" db="EMBL/GenBank/DDBJ databases">
        <authorList>
            <person name="Magalhaes I.L.F."/>
            <person name="Oliveira U."/>
            <person name="Santos F.R."/>
            <person name="Vidigal T.H.D.A."/>
            <person name="Brescovit A.D."/>
            <person name="Santos A.J."/>
        </authorList>
    </citation>
    <scope>NUCLEOTIDE SEQUENCE</scope>
    <source>
        <tissue evidence="1">Shoot tissue taken approximately 20 cm above the soil surface</tissue>
    </source>
</reference>
<dbReference type="AlphaFoldDB" id="A0A0A9HQ27"/>